<dbReference type="AlphaFoldDB" id="A0A194PPE7"/>
<sequence>MLGFDSDVTISFVSSQTGGRGAGCGARGRGDLSPRHNTYKKELQMKCVSSAHTPQQAQVHRTRWRHISIKQLLFVHKSYVTSYRKIREAELGARGAVPAAGAAPCNATHAHRPASSRNNAH</sequence>
<feature type="compositionally biased region" description="Low complexity" evidence="1">
    <location>
        <begin position="98"/>
        <end position="108"/>
    </location>
</feature>
<dbReference type="EMBL" id="KQ459596">
    <property type="protein sequence ID" value="KPI95316.1"/>
    <property type="molecule type" value="Genomic_DNA"/>
</dbReference>
<keyword evidence="3" id="KW-1185">Reference proteome</keyword>
<gene>
    <name evidence="2" type="ORF">RR46_08775</name>
</gene>
<evidence type="ECO:0000313" key="2">
    <source>
        <dbReference type="EMBL" id="KPI95316.1"/>
    </source>
</evidence>
<name>A0A194PPE7_PAPXU</name>
<feature type="region of interest" description="Disordered" evidence="1">
    <location>
        <begin position="16"/>
        <end position="35"/>
    </location>
</feature>
<feature type="compositionally biased region" description="Basic residues" evidence="1">
    <location>
        <begin position="109"/>
        <end position="121"/>
    </location>
</feature>
<evidence type="ECO:0000313" key="3">
    <source>
        <dbReference type="Proteomes" id="UP000053268"/>
    </source>
</evidence>
<feature type="compositionally biased region" description="Gly residues" evidence="1">
    <location>
        <begin position="18"/>
        <end position="27"/>
    </location>
</feature>
<organism evidence="2 3">
    <name type="scientific">Papilio xuthus</name>
    <name type="common">Asian swallowtail butterfly</name>
    <dbReference type="NCBI Taxonomy" id="66420"/>
    <lineage>
        <taxon>Eukaryota</taxon>
        <taxon>Metazoa</taxon>
        <taxon>Ecdysozoa</taxon>
        <taxon>Arthropoda</taxon>
        <taxon>Hexapoda</taxon>
        <taxon>Insecta</taxon>
        <taxon>Pterygota</taxon>
        <taxon>Neoptera</taxon>
        <taxon>Endopterygota</taxon>
        <taxon>Lepidoptera</taxon>
        <taxon>Glossata</taxon>
        <taxon>Ditrysia</taxon>
        <taxon>Papilionoidea</taxon>
        <taxon>Papilionidae</taxon>
        <taxon>Papilioninae</taxon>
        <taxon>Papilio</taxon>
    </lineage>
</organism>
<feature type="region of interest" description="Disordered" evidence="1">
    <location>
        <begin position="98"/>
        <end position="121"/>
    </location>
</feature>
<protein>
    <submittedName>
        <fullName evidence="2">Uncharacterized protein</fullName>
    </submittedName>
</protein>
<reference evidence="2 3" key="1">
    <citation type="journal article" date="2015" name="Nat. Commun.">
        <title>Outbred genome sequencing and CRISPR/Cas9 gene editing in butterflies.</title>
        <authorList>
            <person name="Li X."/>
            <person name="Fan D."/>
            <person name="Zhang W."/>
            <person name="Liu G."/>
            <person name="Zhang L."/>
            <person name="Zhao L."/>
            <person name="Fang X."/>
            <person name="Chen L."/>
            <person name="Dong Y."/>
            <person name="Chen Y."/>
            <person name="Ding Y."/>
            <person name="Zhao R."/>
            <person name="Feng M."/>
            <person name="Zhu Y."/>
            <person name="Feng Y."/>
            <person name="Jiang X."/>
            <person name="Zhu D."/>
            <person name="Xiang H."/>
            <person name="Feng X."/>
            <person name="Li S."/>
            <person name="Wang J."/>
            <person name="Zhang G."/>
            <person name="Kronforst M.R."/>
            <person name="Wang W."/>
        </authorList>
    </citation>
    <scope>NUCLEOTIDE SEQUENCE [LARGE SCALE GENOMIC DNA]</scope>
    <source>
        <strain evidence="2">Ya'a_city_454_Px</strain>
        <tissue evidence="2">Whole body</tissue>
    </source>
</reference>
<accession>A0A194PPE7</accession>
<dbReference type="Proteomes" id="UP000053268">
    <property type="component" value="Unassembled WGS sequence"/>
</dbReference>
<evidence type="ECO:0000256" key="1">
    <source>
        <dbReference type="SAM" id="MobiDB-lite"/>
    </source>
</evidence>
<proteinExistence type="predicted"/>